<dbReference type="AlphaFoldDB" id="A0A4R7UWT2"/>
<dbReference type="PANTHER" id="PTHR46344">
    <property type="entry name" value="OS02G0202900 PROTEIN"/>
    <property type="match status" value="1"/>
</dbReference>
<sequence length="351" mass="35823">MGAAVPNRATTKESTRVPGTWLPAGAPPVRVSAVDLVPLPGGAVLLAGGTGTGGAASAATAVFDPTGDSWAAGPELGVARQHHTTTALWHGHVLVAGGADTASAEVFDPVARRWTPTSPMTTVRNGHTATRLRDGRVLVAGGRGALTSAELYDPHTGGWTATGSMTDARTDHRAVLLDDGRVLVVGGLLPTDDSAAALTGCELYDPATGAWTATGDLRQPRAGHQAVLLFDHRVLVTGGDPVLAPDGSFDPHGLATAELFHPWIGTWRPAPPMPGGGRGGHRAITLRSGVVVVTGGTGTPRHHTALAFVAGTWFTLGRLVEGRGAHAMIELPDDRVLVAGGTATVGEVLIP</sequence>
<gene>
    <name evidence="4" type="ORF">CLV71_12146</name>
</gene>
<name>A0A4R7UWT2_9PSEU</name>
<keyword evidence="1" id="KW-0880">Kelch repeat</keyword>
<dbReference type="Proteomes" id="UP000294927">
    <property type="component" value="Unassembled WGS sequence"/>
</dbReference>
<dbReference type="InterPro" id="IPR006652">
    <property type="entry name" value="Kelch_1"/>
</dbReference>
<comment type="caution">
    <text evidence="4">The sequence shown here is derived from an EMBL/GenBank/DDBJ whole genome shotgun (WGS) entry which is preliminary data.</text>
</comment>
<proteinExistence type="predicted"/>
<evidence type="ECO:0000313" key="5">
    <source>
        <dbReference type="Proteomes" id="UP000294927"/>
    </source>
</evidence>
<evidence type="ECO:0000256" key="1">
    <source>
        <dbReference type="ARBA" id="ARBA00022441"/>
    </source>
</evidence>
<dbReference type="InterPro" id="IPR015915">
    <property type="entry name" value="Kelch-typ_b-propeller"/>
</dbReference>
<dbReference type="EMBL" id="SOCP01000021">
    <property type="protein sequence ID" value="TDV40980.1"/>
    <property type="molecule type" value="Genomic_DNA"/>
</dbReference>
<evidence type="ECO:0000256" key="3">
    <source>
        <dbReference type="SAM" id="MobiDB-lite"/>
    </source>
</evidence>
<reference evidence="4 5" key="1">
    <citation type="submission" date="2019-03" db="EMBL/GenBank/DDBJ databases">
        <title>Genomic Encyclopedia of Archaeal and Bacterial Type Strains, Phase II (KMG-II): from individual species to whole genera.</title>
        <authorList>
            <person name="Goeker M."/>
        </authorList>
    </citation>
    <scope>NUCLEOTIDE SEQUENCE [LARGE SCALE GENOMIC DNA]</scope>
    <source>
        <strain evidence="4 5">DSM 45499</strain>
    </source>
</reference>
<dbReference type="SMART" id="SM00612">
    <property type="entry name" value="Kelch"/>
    <property type="match status" value="6"/>
</dbReference>
<evidence type="ECO:0000313" key="4">
    <source>
        <dbReference type="EMBL" id="TDV40980.1"/>
    </source>
</evidence>
<keyword evidence="2" id="KW-0677">Repeat</keyword>
<protein>
    <submittedName>
        <fullName evidence="4">Galactose oxidase-like protein</fullName>
    </submittedName>
</protein>
<accession>A0A4R7UWT2</accession>
<dbReference type="OrthoDB" id="535891at2"/>
<keyword evidence="5" id="KW-1185">Reference proteome</keyword>
<organism evidence="4 5">
    <name type="scientific">Actinophytocola oryzae</name>
    <dbReference type="NCBI Taxonomy" id="502181"/>
    <lineage>
        <taxon>Bacteria</taxon>
        <taxon>Bacillati</taxon>
        <taxon>Actinomycetota</taxon>
        <taxon>Actinomycetes</taxon>
        <taxon>Pseudonocardiales</taxon>
        <taxon>Pseudonocardiaceae</taxon>
    </lineage>
</organism>
<dbReference type="SUPFAM" id="SSF117281">
    <property type="entry name" value="Kelch motif"/>
    <property type="match status" value="2"/>
</dbReference>
<evidence type="ECO:0000256" key="2">
    <source>
        <dbReference type="ARBA" id="ARBA00022737"/>
    </source>
</evidence>
<dbReference type="Gene3D" id="2.120.10.80">
    <property type="entry name" value="Kelch-type beta propeller"/>
    <property type="match status" value="2"/>
</dbReference>
<feature type="region of interest" description="Disordered" evidence="3">
    <location>
        <begin position="1"/>
        <end position="21"/>
    </location>
</feature>
<dbReference type="PANTHER" id="PTHR46344:SF27">
    <property type="entry name" value="KELCH REPEAT SUPERFAMILY PROTEIN"/>
    <property type="match status" value="1"/>
</dbReference>